<dbReference type="PATRIC" id="fig|56193.3.peg.4339"/>
<feature type="chain" id="PRO_5005650313" evidence="2">
    <location>
        <begin position="25"/>
        <end position="145"/>
    </location>
</feature>
<reference evidence="3 4" key="1">
    <citation type="submission" date="2015-04" db="EMBL/GenBank/DDBJ databases">
        <title>Genome sequence of aromatic hydrocarbons-degrading Sphingobium chungbukense DJ77.</title>
        <authorList>
            <person name="Kim Y.-C."/>
            <person name="Chae J.-C."/>
        </authorList>
    </citation>
    <scope>NUCLEOTIDE SEQUENCE [LARGE SCALE GENOMIC DNA]</scope>
    <source>
        <strain evidence="3 4">DJ77</strain>
    </source>
</reference>
<sequence>MKLRVLVCAAMVMATAGIAGHVSAKEPQQTEQECSRRAQAAAEQLRGIARAIEAEVDYAETHGGAFSPELTQEFVRWYQAESSKAGSGLPELGRSDASSDEGRRRQAAVDRFVNERAARRKAEMDAIHKRAAVGCPPAVPLRSAN</sequence>
<evidence type="ECO:0000256" key="2">
    <source>
        <dbReference type="SAM" id="SignalP"/>
    </source>
</evidence>
<dbReference type="STRING" id="56193.YP76_20655"/>
<feature type="region of interest" description="Disordered" evidence="1">
    <location>
        <begin position="82"/>
        <end position="112"/>
    </location>
</feature>
<dbReference type="Proteomes" id="UP000033874">
    <property type="component" value="Unassembled WGS sequence"/>
</dbReference>
<dbReference type="AlphaFoldDB" id="A0A0M3AJY4"/>
<feature type="signal peptide" evidence="2">
    <location>
        <begin position="1"/>
        <end position="24"/>
    </location>
</feature>
<evidence type="ECO:0000313" key="3">
    <source>
        <dbReference type="EMBL" id="KKW90402.1"/>
    </source>
</evidence>
<evidence type="ECO:0000313" key="4">
    <source>
        <dbReference type="Proteomes" id="UP000033874"/>
    </source>
</evidence>
<evidence type="ECO:0000256" key="1">
    <source>
        <dbReference type="SAM" id="MobiDB-lite"/>
    </source>
</evidence>
<feature type="compositionally biased region" description="Basic and acidic residues" evidence="1">
    <location>
        <begin position="100"/>
        <end position="112"/>
    </location>
</feature>
<comment type="caution">
    <text evidence="3">The sequence shown here is derived from an EMBL/GenBank/DDBJ whole genome shotgun (WGS) entry which is preliminary data.</text>
</comment>
<accession>A0A0M3AJY4</accession>
<gene>
    <name evidence="3" type="ORF">YP76_20655</name>
</gene>
<dbReference type="EMBL" id="LBIC01000010">
    <property type="protein sequence ID" value="KKW90402.1"/>
    <property type="molecule type" value="Genomic_DNA"/>
</dbReference>
<name>A0A0M3AJY4_9SPHN</name>
<dbReference type="RefSeq" id="WP_046765488.1">
    <property type="nucleotide sequence ID" value="NZ_LBIC01000010.1"/>
</dbReference>
<organism evidence="3 4">
    <name type="scientific">Sphingobium chungbukense</name>
    <dbReference type="NCBI Taxonomy" id="56193"/>
    <lineage>
        <taxon>Bacteria</taxon>
        <taxon>Pseudomonadati</taxon>
        <taxon>Pseudomonadota</taxon>
        <taxon>Alphaproteobacteria</taxon>
        <taxon>Sphingomonadales</taxon>
        <taxon>Sphingomonadaceae</taxon>
        <taxon>Sphingobium</taxon>
    </lineage>
</organism>
<keyword evidence="4" id="KW-1185">Reference proteome</keyword>
<proteinExistence type="predicted"/>
<keyword evidence="2" id="KW-0732">Signal</keyword>
<protein>
    <submittedName>
        <fullName evidence="3">Uncharacterized protein</fullName>
    </submittedName>
</protein>